<feature type="compositionally biased region" description="Acidic residues" evidence="1">
    <location>
        <begin position="497"/>
        <end position="515"/>
    </location>
</feature>
<evidence type="ECO:0000313" key="3">
    <source>
        <dbReference type="EMBL" id="CAH1251901.1"/>
    </source>
</evidence>
<reference evidence="3" key="1">
    <citation type="submission" date="2022-01" db="EMBL/GenBank/DDBJ databases">
        <authorList>
            <person name="Braso-Vives M."/>
        </authorList>
    </citation>
    <scope>NUCLEOTIDE SEQUENCE</scope>
</reference>
<evidence type="ECO:0000313" key="4">
    <source>
        <dbReference type="Proteomes" id="UP000838412"/>
    </source>
</evidence>
<sequence length="619" mass="67241">MPQSRPKQNNAKGTQPTAVSCKSNTKKMGWWISSSLRGSRNSRTQPECPDSKAGTSQSQPGSSTARATNKDSVSQGHSTTSTVRKLGSQARQASRCRRYCGIASRFKGRKISWGTLSTTCNCVDGKPQSDNQDKKTGKPKPAVVNTHKPKVKGDSKQNGQMNSQQRENGETPRNKHIQKTGNTQANRQATKKSKAQGNAIINKRPPNNNGQPPNAMNSKKNRGIKTTGTSNQKRQNVKPRSKTPKNKPTKDQRINLNKGIGTKPPKDASKPTNKKVTTSITDNGNRNGKKRHPKTKSNTKLNSLVIPAKTNTKIEKNQGIAKRTTASSIAKGTGQASSDVAMLARKTSSVTGGSSRQDSGCTTAEFKVVVAKITTHSAKIYHSKPKSVELKCTTTFGLYNPEGGVIKKAIVKGNAVISLSHLNSSSVYFACFQATDGPDKKPKCTKFATKARKEEGGTNAPIIAVSATCIIFGTFGLAALIKKACFPKVKCCKTEDKEEGEEEEEEGEEEEEKETEECNRNSGFISKLYVTRARLFFNSCSSNKDEEPESSTDEESNESTDEDPTYGTLPFRHSVIQLDQVETVSNEQTCVEFEEKSIESTSTDDSVAPNFGDVDGPEE</sequence>
<organism evidence="3 4">
    <name type="scientific">Branchiostoma lanceolatum</name>
    <name type="common">Common lancelet</name>
    <name type="synonym">Amphioxus lanceolatum</name>
    <dbReference type="NCBI Taxonomy" id="7740"/>
    <lineage>
        <taxon>Eukaryota</taxon>
        <taxon>Metazoa</taxon>
        <taxon>Chordata</taxon>
        <taxon>Cephalochordata</taxon>
        <taxon>Leptocardii</taxon>
        <taxon>Amphioxiformes</taxon>
        <taxon>Branchiostomatidae</taxon>
        <taxon>Branchiostoma</taxon>
    </lineage>
</organism>
<proteinExistence type="predicted"/>
<feature type="compositionally biased region" description="Polar residues" evidence="1">
    <location>
        <begin position="156"/>
        <end position="166"/>
    </location>
</feature>
<dbReference type="EMBL" id="OV696704">
    <property type="protein sequence ID" value="CAH1251901.1"/>
    <property type="molecule type" value="Genomic_DNA"/>
</dbReference>
<feature type="compositionally biased region" description="Polar residues" evidence="1">
    <location>
        <begin position="53"/>
        <end position="83"/>
    </location>
</feature>
<feature type="compositionally biased region" description="Polar residues" evidence="1">
    <location>
        <begin position="1"/>
        <end position="23"/>
    </location>
</feature>
<keyword evidence="2" id="KW-0812">Transmembrane</keyword>
<feature type="compositionally biased region" description="Basic residues" evidence="1">
    <location>
        <begin position="287"/>
        <end position="297"/>
    </location>
</feature>
<dbReference type="AlphaFoldDB" id="A0A8J9ZCA1"/>
<feature type="region of interest" description="Disordered" evidence="1">
    <location>
        <begin position="496"/>
        <end position="518"/>
    </location>
</feature>
<feature type="compositionally biased region" description="Acidic residues" evidence="1">
    <location>
        <begin position="546"/>
        <end position="564"/>
    </location>
</feature>
<feature type="compositionally biased region" description="Polar residues" evidence="1">
    <location>
        <begin position="32"/>
        <end position="45"/>
    </location>
</feature>
<feature type="compositionally biased region" description="Polar residues" evidence="1">
    <location>
        <begin position="205"/>
        <end position="234"/>
    </location>
</feature>
<gene>
    <name evidence="3" type="primary">Hypp9183</name>
    <name evidence="3" type="ORF">BLAG_LOCUS12137</name>
</gene>
<evidence type="ECO:0000256" key="2">
    <source>
        <dbReference type="SAM" id="Phobius"/>
    </source>
</evidence>
<feature type="compositionally biased region" description="Polar residues" evidence="1">
    <location>
        <begin position="270"/>
        <end position="286"/>
    </location>
</feature>
<feature type="region of interest" description="Disordered" evidence="1">
    <location>
        <begin position="592"/>
        <end position="619"/>
    </location>
</feature>
<dbReference type="Proteomes" id="UP000838412">
    <property type="component" value="Chromosome 19"/>
</dbReference>
<name>A0A8J9ZCA1_BRALA</name>
<feature type="transmembrane region" description="Helical" evidence="2">
    <location>
        <begin position="460"/>
        <end position="481"/>
    </location>
</feature>
<accession>A0A8J9ZCA1</accession>
<keyword evidence="4" id="KW-1185">Reference proteome</keyword>
<keyword evidence="2" id="KW-0472">Membrane</keyword>
<evidence type="ECO:0000256" key="1">
    <source>
        <dbReference type="SAM" id="MobiDB-lite"/>
    </source>
</evidence>
<feature type="region of interest" description="Disordered" evidence="1">
    <location>
        <begin position="1"/>
        <end position="100"/>
    </location>
</feature>
<protein>
    <submittedName>
        <fullName evidence="3">Hypp9183 protein</fullName>
    </submittedName>
</protein>
<feature type="compositionally biased region" description="Basic residues" evidence="1">
    <location>
        <begin position="235"/>
        <end position="247"/>
    </location>
</feature>
<keyword evidence="2" id="KW-1133">Transmembrane helix</keyword>
<feature type="region of interest" description="Disordered" evidence="1">
    <location>
        <begin position="541"/>
        <end position="574"/>
    </location>
</feature>
<feature type="compositionally biased region" description="Polar residues" evidence="1">
    <location>
        <begin position="179"/>
        <end position="188"/>
    </location>
</feature>
<feature type="region of interest" description="Disordered" evidence="1">
    <location>
        <begin position="117"/>
        <end position="300"/>
    </location>
</feature>
<dbReference type="OrthoDB" id="10466016at2759"/>